<feature type="transmembrane region" description="Helical" evidence="6">
    <location>
        <begin position="231"/>
        <end position="251"/>
    </location>
</feature>
<dbReference type="GO" id="GO:0004930">
    <property type="term" value="F:G protein-coupled receptor activity"/>
    <property type="evidence" value="ECO:0007669"/>
    <property type="project" value="TreeGrafter"/>
</dbReference>
<evidence type="ECO:0000256" key="4">
    <source>
        <dbReference type="ARBA" id="ARBA00023136"/>
    </source>
</evidence>
<feature type="transmembrane region" description="Helical" evidence="6">
    <location>
        <begin position="185"/>
        <end position="210"/>
    </location>
</feature>
<feature type="transmembrane region" description="Helical" evidence="6">
    <location>
        <begin position="62"/>
        <end position="85"/>
    </location>
</feature>
<reference evidence="7" key="1">
    <citation type="submission" date="2021-06" db="EMBL/GenBank/DDBJ databases">
        <authorList>
            <person name="Kallberg Y."/>
            <person name="Tangrot J."/>
            <person name="Rosling A."/>
        </authorList>
    </citation>
    <scope>NUCLEOTIDE SEQUENCE</scope>
    <source>
        <strain evidence="7">BR232B</strain>
    </source>
</reference>
<keyword evidence="3 6" id="KW-1133">Transmembrane helix</keyword>
<feature type="transmembrane region" description="Helical" evidence="6">
    <location>
        <begin position="134"/>
        <end position="156"/>
    </location>
</feature>
<dbReference type="AlphaFoldDB" id="A0A9N8VIT2"/>
<keyword evidence="2 6" id="KW-0812">Transmembrane</keyword>
<feature type="compositionally biased region" description="Acidic residues" evidence="5">
    <location>
        <begin position="363"/>
        <end position="375"/>
    </location>
</feature>
<evidence type="ECO:0000256" key="5">
    <source>
        <dbReference type="SAM" id="MobiDB-lite"/>
    </source>
</evidence>
<protein>
    <submittedName>
        <fullName evidence="7">9608_t:CDS:1</fullName>
    </submittedName>
</protein>
<dbReference type="GO" id="GO:0005886">
    <property type="term" value="C:plasma membrane"/>
    <property type="evidence" value="ECO:0007669"/>
    <property type="project" value="TreeGrafter"/>
</dbReference>
<comment type="caution">
    <text evidence="7">The sequence shown here is derived from an EMBL/GenBank/DDBJ whole genome shotgun (WGS) entry which is preliminary data.</text>
</comment>
<keyword evidence="4 6" id="KW-0472">Membrane</keyword>
<evidence type="ECO:0000256" key="3">
    <source>
        <dbReference type="ARBA" id="ARBA00022989"/>
    </source>
</evidence>
<feature type="transmembrane region" description="Helical" evidence="6">
    <location>
        <begin position="105"/>
        <end position="127"/>
    </location>
</feature>
<evidence type="ECO:0000313" key="8">
    <source>
        <dbReference type="Proteomes" id="UP000789739"/>
    </source>
</evidence>
<dbReference type="OrthoDB" id="100006at2759"/>
<sequence>MTSTSQIISPSPTLDSSPHTSDYVAGMIAVVSFSTLSNIACVSTFTWIYFHRYEYKRTTITPLVLNLLMADFLQSIGFMLSFHWISIGKIVPGALCSFQGIIINIGDVASGFWALAICVQTFIYVVANLDYSKFAIISMIIIWPCNIFLATAGLFISTSSKPFYNSAGGAWCWISANYSTYRITFHYGIILCVAALMFVLYAIIYASLFWRRRALSQAIGRQNAPLRLKNVANKLVWYPIVYILLVFPLALQRLVTLGGAEWPFGYLISAACIFTSAGFANSVIYGVTRNFISLQPITSRLKNIFGSRCMSESMMSDGEDSFTAENLYQCTDKVLNIKVIEETDEGGRGKQCETMANRDISYSEDADETIEEDSSTCDKRSREKKEREKDVKVRNNINIEFDNDDVSIDQCGIIPNIIQNSASSWKLLEQFVVNFGKRNSSTLNVEV</sequence>
<proteinExistence type="predicted"/>
<feature type="transmembrane region" description="Helical" evidence="6">
    <location>
        <begin position="263"/>
        <end position="287"/>
    </location>
</feature>
<name>A0A9N8VIT2_9GLOM</name>
<organism evidence="7 8">
    <name type="scientific">Paraglomus brasilianum</name>
    <dbReference type="NCBI Taxonomy" id="144538"/>
    <lineage>
        <taxon>Eukaryota</taxon>
        <taxon>Fungi</taxon>
        <taxon>Fungi incertae sedis</taxon>
        <taxon>Mucoromycota</taxon>
        <taxon>Glomeromycotina</taxon>
        <taxon>Glomeromycetes</taxon>
        <taxon>Paraglomerales</taxon>
        <taxon>Paraglomeraceae</taxon>
        <taxon>Paraglomus</taxon>
    </lineage>
</organism>
<comment type="subcellular location">
    <subcellularLocation>
        <location evidence="1">Membrane</location>
        <topology evidence="1">Multi-pass membrane protein</topology>
    </subcellularLocation>
</comment>
<dbReference type="Gene3D" id="1.20.1070.10">
    <property type="entry name" value="Rhodopsin 7-helix transmembrane proteins"/>
    <property type="match status" value="1"/>
</dbReference>
<gene>
    <name evidence="7" type="ORF">PBRASI_LOCUS225</name>
</gene>
<dbReference type="PANTHER" id="PTHR23112:SF37">
    <property type="entry name" value="G PROTEIN-COUPLED RECEPTOR GPR1"/>
    <property type="match status" value="1"/>
</dbReference>
<dbReference type="Proteomes" id="UP000789739">
    <property type="component" value="Unassembled WGS sequence"/>
</dbReference>
<dbReference type="GO" id="GO:0007189">
    <property type="term" value="P:adenylate cyclase-activating G protein-coupled receptor signaling pathway"/>
    <property type="evidence" value="ECO:0007669"/>
    <property type="project" value="TreeGrafter"/>
</dbReference>
<evidence type="ECO:0000256" key="2">
    <source>
        <dbReference type="ARBA" id="ARBA00022692"/>
    </source>
</evidence>
<dbReference type="SUPFAM" id="SSF81321">
    <property type="entry name" value="Family A G protein-coupled receptor-like"/>
    <property type="match status" value="1"/>
</dbReference>
<keyword evidence="8" id="KW-1185">Reference proteome</keyword>
<evidence type="ECO:0000256" key="1">
    <source>
        <dbReference type="ARBA" id="ARBA00004141"/>
    </source>
</evidence>
<feature type="region of interest" description="Disordered" evidence="5">
    <location>
        <begin position="363"/>
        <end position="388"/>
    </location>
</feature>
<evidence type="ECO:0000256" key="6">
    <source>
        <dbReference type="SAM" id="Phobius"/>
    </source>
</evidence>
<feature type="compositionally biased region" description="Basic and acidic residues" evidence="5">
    <location>
        <begin position="376"/>
        <end position="388"/>
    </location>
</feature>
<feature type="transmembrane region" description="Helical" evidence="6">
    <location>
        <begin position="23"/>
        <end position="50"/>
    </location>
</feature>
<dbReference type="EMBL" id="CAJVPI010000010">
    <property type="protein sequence ID" value="CAG8454428.1"/>
    <property type="molecule type" value="Genomic_DNA"/>
</dbReference>
<accession>A0A9N8VIT2</accession>
<dbReference type="PANTHER" id="PTHR23112">
    <property type="entry name" value="G PROTEIN-COUPLED RECEPTOR 157-RELATED"/>
    <property type="match status" value="1"/>
</dbReference>
<evidence type="ECO:0000313" key="7">
    <source>
        <dbReference type="EMBL" id="CAG8454428.1"/>
    </source>
</evidence>